<evidence type="ECO:0000313" key="1">
    <source>
        <dbReference type="EMBL" id="KAJ9095757.1"/>
    </source>
</evidence>
<comment type="caution">
    <text evidence="1">The sequence shown here is derived from an EMBL/GenBank/DDBJ whole genome shotgun (WGS) entry which is preliminary data.</text>
</comment>
<keyword evidence="2" id="KW-1185">Reference proteome</keyword>
<sequence length="319" mass="35721">MPDPHYHVRPTSHLIKRYRTCKTAEDVIEMQEIVQKEMYEEAQDAKRRKAEASDDLLFRNPNHTDDAAWPDEEVDEEEEDELDADAISKTTQTGGKNAEEEDMDNVEALMAGVKLDEQDKVGYPEASIAAKEITAMGDTLELTYEKLNAESITATVKDDGAGAIAVFIGTTRDSFQAPPCTNIVGKTVTKLTYEAYTPLCMKTFGKIVSSARDLPASSTTHHAVATTNPVNEQRLTRLAVHHRLGEVPVGEASIVIAVSSPHRREAFEACEYLLEEVKKKAQIWKREWYLEEGGTRVTNLLGRKTFPVVPDTIYWIYDT</sequence>
<reference evidence="1" key="1">
    <citation type="submission" date="2023-04" db="EMBL/GenBank/DDBJ databases">
        <title>Draft Genome sequencing of Naganishia species isolated from polar environments using Oxford Nanopore Technology.</title>
        <authorList>
            <person name="Leo P."/>
            <person name="Venkateswaran K."/>
        </authorList>
    </citation>
    <scope>NUCLEOTIDE SEQUENCE</scope>
    <source>
        <strain evidence="1">MNA-CCFEE 5261</strain>
    </source>
</reference>
<gene>
    <name evidence="1" type="ORF">QFC19_007470</name>
</gene>
<protein>
    <submittedName>
        <fullName evidence="1">Uncharacterized protein</fullName>
    </submittedName>
</protein>
<organism evidence="1 2">
    <name type="scientific">Naganishia cerealis</name>
    <dbReference type="NCBI Taxonomy" id="610337"/>
    <lineage>
        <taxon>Eukaryota</taxon>
        <taxon>Fungi</taxon>
        <taxon>Dikarya</taxon>
        <taxon>Basidiomycota</taxon>
        <taxon>Agaricomycotina</taxon>
        <taxon>Tremellomycetes</taxon>
        <taxon>Filobasidiales</taxon>
        <taxon>Filobasidiaceae</taxon>
        <taxon>Naganishia</taxon>
    </lineage>
</organism>
<dbReference type="Proteomes" id="UP001241377">
    <property type="component" value="Unassembled WGS sequence"/>
</dbReference>
<accession>A0ACC2V9W3</accession>
<proteinExistence type="predicted"/>
<evidence type="ECO:0000313" key="2">
    <source>
        <dbReference type="Proteomes" id="UP001241377"/>
    </source>
</evidence>
<name>A0ACC2V9W3_9TREE</name>
<dbReference type="EMBL" id="JASBWR010000099">
    <property type="protein sequence ID" value="KAJ9095757.1"/>
    <property type="molecule type" value="Genomic_DNA"/>
</dbReference>